<dbReference type="CDD" id="cd23992">
    <property type="entry name" value="PBP_GOBP"/>
    <property type="match status" value="1"/>
</dbReference>
<sequence>MSHRNTMYSVVGLTLCKLLISISLKRRKMKRSVTFFVLALIATVIAGDESLEEIAKKLKTNVTILQACLNEEGIKKEDISTWLQRWTDLENAKEDATNAYQTQMKYNSFIACLLEKQGLLVDSKLVVDKLIENIKEESSKSNLPPPSEEYLTTLTECLNSLNENSQLTREDRAFGLITCAITSAVQLNKEKQ</sequence>
<dbReference type="EMBL" id="KQ982807">
    <property type="protein sequence ID" value="KYQ50422.1"/>
    <property type="molecule type" value="Genomic_DNA"/>
</dbReference>
<name>A0A151WR91_9HYME</name>
<protein>
    <submittedName>
        <fullName evidence="1">Pheromone-binding protein Gp-9</fullName>
    </submittedName>
</protein>
<evidence type="ECO:0000313" key="2">
    <source>
        <dbReference type="Proteomes" id="UP000075809"/>
    </source>
</evidence>
<organism evidence="1 2">
    <name type="scientific">Mycetomoellerius zeteki</name>
    <dbReference type="NCBI Taxonomy" id="64791"/>
    <lineage>
        <taxon>Eukaryota</taxon>
        <taxon>Metazoa</taxon>
        <taxon>Ecdysozoa</taxon>
        <taxon>Arthropoda</taxon>
        <taxon>Hexapoda</taxon>
        <taxon>Insecta</taxon>
        <taxon>Pterygota</taxon>
        <taxon>Neoptera</taxon>
        <taxon>Endopterygota</taxon>
        <taxon>Hymenoptera</taxon>
        <taxon>Apocrita</taxon>
        <taxon>Aculeata</taxon>
        <taxon>Formicoidea</taxon>
        <taxon>Formicidae</taxon>
        <taxon>Myrmicinae</taxon>
        <taxon>Mycetomoellerius</taxon>
    </lineage>
</organism>
<accession>A0A151WR91</accession>
<proteinExistence type="predicted"/>
<dbReference type="Proteomes" id="UP000075809">
    <property type="component" value="Unassembled WGS sequence"/>
</dbReference>
<keyword evidence="2" id="KW-1185">Reference proteome</keyword>
<reference evidence="1 2" key="1">
    <citation type="submission" date="2015-09" db="EMBL/GenBank/DDBJ databases">
        <title>Trachymyrmex zeteki WGS genome.</title>
        <authorList>
            <person name="Nygaard S."/>
            <person name="Hu H."/>
            <person name="Boomsma J."/>
            <person name="Zhang G."/>
        </authorList>
    </citation>
    <scope>NUCLEOTIDE SEQUENCE [LARGE SCALE GENOMIC DNA]</scope>
    <source>
        <strain evidence="1">Tzet28-1</strain>
        <tissue evidence="1">Whole body</tissue>
    </source>
</reference>
<dbReference type="SUPFAM" id="SSF47565">
    <property type="entry name" value="Insect pheromone/odorant-binding proteins"/>
    <property type="match status" value="1"/>
</dbReference>
<dbReference type="InterPro" id="IPR036728">
    <property type="entry name" value="PBP_GOBP_sf"/>
</dbReference>
<evidence type="ECO:0000313" key="1">
    <source>
        <dbReference type="EMBL" id="KYQ50422.1"/>
    </source>
</evidence>
<dbReference type="GO" id="GO:0005549">
    <property type="term" value="F:odorant binding"/>
    <property type="evidence" value="ECO:0007669"/>
    <property type="project" value="InterPro"/>
</dbReference>
<dbReference type="AlphaFoldDB" id="A0A151WR91"/>
<gene>
    <name evidence="1" type="ORF">ALC60_10539</name>
</gene>
<dbReference type="Gene3D" id="1.10.238.20">
    <property type="entry name" value="Pheromone/general odorant binding protein domain"/>
    <property type="match status" value="1"/>
</dbReference>
<dbReference type="InterPro" id="IPR006170">
    <property type="entry name" value="PBP/GOBP"/>
</dbReference>
<dbReference type="Pfam" id="PF01395">
    <property type="entry name" value="PBP_GOBP"/>
    <property type="match status" value="1"/>
</dbReference>